<feature type="compositionally biased region" description="Acidic residues" evidence="1">
    <location>
        <begin position="59"/>
        <end position="73"/>
    </location>
</feature>
<protein>
    <submittedName>
        <fullName evidence="2">Uncharacterized protein</fullName>
    </submittedName>
</protein>
<reference evidence="2 3" key="1">
    <citation type="submission" date="2019-03" db="EMBL/GenBank/DDBJ databases">
        <title>First draft genome of Liparis tanakae, snailfish: a comprehensive survey of snailfish specific genes.</title>
        <authorList>
            <person name="Kim W."/>
            <person name="Song I."/>
            <person name="Jeong J.-H."/>
            <person name="Kim D."/>
            <person name="Kim S."/>
            <person name="Ryu S."/>
            <person name="Song J.Y."/>
            <person name="Lee S.K."/>
        </authorList>
    </citation>
    <scope>NUCLEOTIDE SEQUENCE [LARGE SCALE GENOMIC DNA]</scope>
    <source>
        <tissue evidence="2">Muscle</tissue>
    </source>
</reference>
<evidence type="ECO:0000256" key="1">
    <source>
        <dbReference type="SAM" id="MobiDB-lite"/>
    </source>
</evidence>
<evidence type="ECO:0000313" key="3">
    <source>
        <dbReference type="Proteomes" id="UP000314294"/>
    </source>
</evidence>
<comment type="caution">
    <text evidence="2">The sequence shown here is derived from an EMBL/GenBank/DDBJ whole genome shotgun (WGS) entry which is preliminary data.</text>
</comment>
<dbReference type="AlphaFoldDB" id="A0A4Z2H9D8"/>
<sequence>MFTEKTFDGFANVDERCCEAENNHDNASSAAMTKNWLGGGEGGSQALCRGCGAVGPTGPEEEEAYEDDEEDEAVVLCSGSPWRSSASGVLE</sequence>
<proteinExistence type="predicted"/>
<organism evidence="2 3">
    <name type="scientific">Liparis tanakae</name>
    <name type="common">Tanaka's snailfish</name>
    <dbReference type="NCBI Taxonomy" id="230148"/>
    <lineage>
        <taxon>Eukaryota</taxon>
        <taxon>Metazoa</taxon>
        <taxon>Chordata</taxon>
        <taxon>Craniata</taxon>
        <taxon>Vertebrata</taxon>
        <taxon>Euteleostomi</taxon>
        <taxon>Actinopterygii</taxon>
        <taxon>Neopterygii</taxon>
        <taxon>Teleostei</taxon>
        <taxon>Neoteleostei</taxon>
        <taxon>Acanthomorphata</taxon>
        <taxon>Eupercaria</taxon>
        <taxon>Perciformes</taxon>
        <taxon>Cottioidei</taxon>
        <taxon>Cottales</taxon>
        <taxon>Liparidae</taxon>
        <taxon>Liparis</taxon>
    </lineage>
</organism>
<evidence type="ECO:0000313" key="2">
    <source>
        <dbReference type="EMBL" id="TNN61382.1"/>
    </source>
</evidence>
<name>A0A4Z2H9D8_9TELE</name>
<dbReference type="Proteomes" id="UP000314294">
    <property type="component" value="Unassembled WGS sequence"/>
</dbReference>
<feature type="region of interest" description="Disordered" evidence="1">
    <location>
        <begin position="52"/>
        <end position="91"/>
    </location>
</feature>
<gene>
    <name evidence="2" type="ORF">EYF80_028399</name>
</gene>
<feature type="compositionally biased region" description="Polar residues" evidence="1">
    <location>
        <begin position="81"/>
        <end position="91"/>
    </location>
</feature>
<dbReference type="EMBL" id="SRLO01000316">
    <property type="protein sequence ID" value="TNN61382.1"/>
    <property type="molecule type" value="Genomic_DNA"/>
</dbReference>
<keyword evidence="3" id="KW-1185">Reference proteome</keyword>
<accession>A0A4Z2H9D8</accession>